<gene>
    <name evidence="2" type="ORF">DY000_02035847</name>
    <name evidence="1" type="ORF">F2Q70_00028741</name>
</gene>
<proteinExistence type="predicted"/>
<sequence>MAATMLDLYTNKLINPQNEILDAFSSHQKKMIEALPDLQTKIAKIDEVKSLRRA</sequence>
<dbReference type="EMBL" id="QGKY02000094">
    <property type="protein sequence ID" value="KAF2604003.1"/>
    <property type="molecule type" value="Genomic_DNA"/>
</dbReference>
<accession>A0A8S9LET5</accession>
<evidence type="ECO:0000313" key="3">
    <source>
        <dbReference type="Proteomes" id="UP000266723"/>
    </source>
</evidence>
<protein>
    <submittedName>
        <fullName evidence="1">Uncharacterized protein</fullName>
    </submittedName>
</protein>
<reference evidence="1" key="1">
    <citation type="submission" date="2019-12" db="EMBL/GenBank/DDBJ databases">
        <title>Genome sequencing and annotation of Brassica cretica.</title>
        <authorList>
            <person name="Studholme D.J."/>
            <person name="Sarris P.F."/>
        </authorList>
    </citation>
    <scope>NUCLEOTIDE SEQUENCE</scope>
    <source>
        <strain evidence="1">PFS-102/07</strain>
        <tissue evidence="1">Leaf</tissue>
    </source>
</reference>
<dbReference type="EMBL" id="QGKV02000649">
    <property type="protein sequence ID" value="KAF3579459.1"/>
    <property type="molecule type" value="Genomic_DNA"/>
</dbReference>
<organism evidence="1">
    <name type="scientific">Brassica cretica</name>
    <name type="common">Mustard</name>
    <dbReference type="NCBI Taxonomy" id="69181"/>
    <lineage>
        <taxon>Eukaryota</taxon>
        <taxon>Viridiplantae</taxon>
        <taxon>Streptophyta</taxon>
        <taxon>Embryophyta</taxon>
        <taxon>Tracheophyta</taxon>
        <taxon>Spermatophyta</taxon>
        <taxon>Magnoliopsida</taxon>
        <taxon>eudicotyledons</taxon>
        <taxon>Gunneridae</taxon>
        <taxon>Pentapetalae</taxon>
        <taxon>rosids</taxon>
        <taxon>malvids</taxon>
        <taxon>Brassicales</taxon>
        <taxon>Brassicaceae</taxon>
        <taxon>Brassiceae</taxon>
        <taxon>Brassica</taxon>
    </lineage>
</organism>
<reference evidence="2 3" key="3">
    <citation type="journal article" date="2020" name="BMC Genomics">
        <title>Intraspecific diversification of the crop wild relative Brassica cretica Lam. using demographic model selection.</title>
        <authorList>
            <person name="Kioukis A."/>
            <person name="Michalopoulou V.A."/>
            <person name="Briers L."/>
            <person name="Pirintsos S."/>
            <person name="Studholme D.J."/>
            <person name="Pavlidis P."/>
            <person name="Sarris P.F."/>
        </authorList>
    </citation>
    <scope>NUCLEOTIDE SEQUENCE [LARGE SCALE GENOMIC DNA]</scope>
    <source>
        <strain evidence="3">cv. PFS-1207/04</strain>
        <strain evidence="2">PFS-1207/04</strain>
    </source>
</reference>
<reference evidence="2" key="2">
    <citation type="submission" date="2019-12" db="EMBL/GenBank/DDBJ databases">
        <authorList>
            <person name="Studholme D.J."/>
            <person name="Sarris P."/>
        </authorList>
    </citation>
    <scope>NUCLEOTIDE SEQUENCE</scope>
    <source>
        <strain evidence="2">PFS-1207/04</strain>
        <tissue evidence="2">Leaf</tissue>
    </source>
</reference>
<dbReference type="AlphaFoldDB" id="A0A8S9LET5"/>
<comment type="caution">
    <text evidence="1">The sequence shown here is derived from an EMBL/GenBank/DDBJ whole genome shotgun (WGS) entry which is preliminary data.</text>
</comment>
<name>A0A8S9LET5_BRACR</name>
<evidence type="ECO:0000313" key="1">
    <source>
        <dbReference type="EMBL" id="KAF2604003.1"/>
    </source>
</evidence>
<keyword evidence="3" id="KW-1185">Reference proteome</keyword>
<dbReference type="Proteomes" id="UP000266723">
    <property type="component" value="Unassembled WGS sequence"/>
</dbReference>
<evidence type="ECO:0000313" key="2">
    <source>
        <dbReference type="EMBL" id="KAF3579459.1"/>
    </source>
</evidence>